<dbReference type="InterPro" id="IPR043128">
    <property type="entry name" value="Rev_trsase/Diguanyl_cyclase"/>
</dbReference>
<organism evidence="3 4">
    <name type="scientific">Thelohanellus kitauei</name>
    <name type="common">Myxosporean</name>
    <dbReference type="NCBI Taxonomy" id="669202"/>
    <lineage>
        <taxon>Eukaryota</taxon>
        <taxon>Metazoa</taxon>
        <taxon>Cnidaria</taxon>
        <taxon>Myxozoa</taxon>
        <taxon>Myxosporea</taxon>
        <taxon>Bivalvulida</taxon>
        <taxon>Platysporina</taxon>
        <taxon>Myxobolidae</taxon>
        <taxon>Thelohanellus</taxon>
    </lineage>
</organism>
<dbReference type="InterPro" id="IPR001584">
    <property type="entry name" value="Integrase_cat-core"/>
</dbReference>
<evidence type="ECO:0000313" key="4">
    <source>
        <dbReference type="Proteomes" id="UP000031668"/>
    </source>
</evidence>
<dbReference type="GO" id="GO:0003676">
    <property type="term" value="F:nucleic acid binding"/>
    <property type="evidence" value="ECO:0007669"/>
    <property type="project" value="InterPro"/>
</dbReference>
<comment type="caution">
    <text evidence="3">The sequence shown here is derived from an EMBL/GenBank/DDBJ whole genome shotgun (WGS) entry which is preliminary data.</text>
</comment>
<dbReference type="AlphaFoldDB" id="A0A0C2MRN5"/>
<evidence type="ECO:0000256" key="1">
    <source>
        <dbReference type="SAM" id="MobiDB-lite"/>
    </source>
</evidence>
<name>A0A0C2MRN5_THEKT</name>
<dbReference type="InterPro" id="IPR012337">
    <property type="entry name" value="RNaseH-like_sf"/>
</dbReference>
<dbReference type="Proteomes" id="UP000031668">
    <property type="component" value="Unassembled WGS sequence"/>
</dbReference>
<sequence>MATSSELILLQALSVFLDFTFEEFRVGSEDWVGYLDRFIRTVKFRGWDETSTISQGYSAFKSIKDSTGRKLDLLTYSEGIYNKMRIGVKQKRLTVSLDQVRSSHLEHLNNVKEVLSRLERCGITTPPSKYIYFKSSISYLGYTFNKDGIRATGKISDNSVGGRGDEFLYSFYTNDSTNPFLLYSLLRKETKWKRGNIEVQAFEEASRRPQKCDILKNDDPNLQLILETDASNQGIGSVIYHKYFINVLRPIAFSRPEILAITISRYDFEVENKPGRTKQAADFLSRLPSPLTDLTEGEKSDRATDDCIRNIHIEKILHSKNFLREKLTMIPINIGCQFSEQRIARKISFTEKPLTMLISKVLSKLIIGHPGNVTMKAHAKSYIWCPNTLKDMEPFRHRPQDPETPLYTWDVQERLWVMLRIDFGWAYDGSYWFVLVDAFSKCMEINRVSIPSPIVEISLLRQHFSWFGVLHSLFSDNGPCFISEKMKDISAEYQIKHIRTAPFHSRTCLRNTLHGKTGRPPVELIFGHKLRIGFDNMRPDIQSKNYESKFNQKKKNAQTPEKDFSETSSADNILSPDLVETKMEDIRPLLRRSLSLEGKDTLKYPS</sequence>
<dbReference type="EMBL" id="JWZT01003372">
    <property type="protein sequence ID" value="KII66940.1"/>
    <property type="molecule type" value="Genomic_DNA"/>
</dbReference>
<dbReference type="PANTHER" id="PTHR37984">
    <property type="entry name" value="PROTEIN CBG26694"/>
    <property type="match status" value="1"/>
</dbReference>
<protein>
    <recommendedName>
        <fullName evidence="2">Integrase catalytic domain-containing protein</fullName>
    </recommendedName>
</protein>
<feature type="region of interest" description="Disordered" evidence="1">
    <location>
        <begin position="546"/>
        <end position="576"/>
    </location>
</feature>
<dbReference type="InterPro" id="IPR036397">
    <property type="entry name" value="RNaseH_sf"/>
</dbReference>
<reference evidence="3 4" key="1">
    <citation type="journal article" date="2014" name="Genome Biol. Evol.">
        <title>The genome of the myxosporean Thelohanellus kitauei shows adaptations to nutrient acquisition within its fish host.</title>
        <authorList>
            <person name="Yang Y."/>
            <person name="Xiong J."/>
            <person name="Zhou Z."/>
            <person name="Huo F."/>
            <person name="Miao W."/>
            <person name="Ran C."/>
            <person name="Liu Y."/>
            <person name="Zhang J."/>
            <person name="Feng J."/>
            <person name="Wang M."/>
            <person name="Wang M."/>
            <person name="Wang L."/>
            <person name="Yao B."/>
        </authorList>
    </citation>
    <scope>NUCLEOTIDE SEQUENCE [LARGE SCALE GENOMIC DNA]</scope>
    <source>
        <strain evidence="3">Wuqing</strain>
    </source>
</reference>
<feature type="domain" description="Integrase catalytic" evidence="2">
    <location>
        <begin position="398"/>
        <end position="507"/>
    </location>
</feature>
<dbReference type="Gene3D" id="3.30.70.270">
    <property type="match status" value="1"/>
</dbReference>
<dbReference type="PANTHER" id="PTHR37984:SF5">
    <property type="entry name" value="PROTEIN NYNRIN-LIKE"/>
    <property type="match status" value="1"/>
</dbReference>
<dbReference type="OrthoDB" id="10063667at2759"/>
<gene>
    <name evidence="3" type="ORF">RF11_09744</name>
</gene>
<evidence type="ECO:0000259" key="2">
    <source>
        <dbReference type="PROSITE" id="PS50994"/>
    </source>
</evidence>
<keyword evidence="4" id="KW-1185">Reference proteome</keyword>
<dbReference type="PROSITE" id="PS50994">
    <property type="entry name" value="INTEGRASE"/>
    <property type="match status" value="1"/>
</dbReference>
<dbReference type="InterPro" id="IPR050951">
    <property type="entry name" value="Retrovirus_Pol_polyprotein"/>
</dbReference>
<evidence type="ECO:0000313" key="3">
    <source>
        <dbReference type="EMBL" id="KII66940.1"/>
    </source>
</evidence>
<dbReference type="SUPFAM" id="SSF56672">
    <property type="entry name" value="DNA/RNA polymerases"/>
    <property type="match status" value="1"/>
</dbReference>
<dbReference type="GO" id="GO:0015074">
    <property type="term" value="P:DNA integration"/>
    <property type="evidence" value="ECO:0007669"/>
    <property type="project" value="InterPro"/>
</dbReference>
<dbReference type="Gene3D" id="3.30.420.10">
    <property type="entry name" value="Ribonuclease H-like superfamily/Ribonuclease H"/>
    <property type="match status" value="1"/>
</dbReference>
<dbReference type="SUPFAM" id="SSF53098">
    <property type="entry name" value="Ribonuclease H-like"/>
    <property type="match status" value="1"/>
</dbReference>
<accession>A0A0C2MRN5</accession>
<dbReference type="InterPro" id="IPR043502">
    <property type="entry name" value="DNA/RNA_pol_sf"/>
</dbReference>
<proteinExistence type="predicted"/>